<evidence type="ECO:0000259" key="14">
    <source>
        <dbReference type="Pfam" id="PF10585"/>
    </source>
</evidence>
<evidence type="ECO:0000256" key="11">
    <source>
        <dbReference type="PIRSR" id="PIRSR039133-3"/>
    </source>
</evidence>
<feature type="domain" description="Ubiquitin/SUMO-activating enzyme ubiquitin-like" evidence="15">
    <location>
        <begin position="459"/>
        <end position="502"/>
    </location>
</feature>
<keyword evidence="7 8" id="KW-0067">ATP-binding</keyword>
<dbReference type="InterPro" id="IPR000594">
    <property type="entry name" value="ThiF_NAD_FAD-bd"/>
</dbReference>
<dbReference type="Gene3D" id="3.10.290.20">
    <property type="entry name" value="Ubiquitin-like 2 activating enzyme e1b. Chain: B, domain 3"/>
    <property type="match status" value="1"/>
</dbReference>
<evidence type="ECO:0000256" key="12">
    <source>
        <dbReference type="SAM" id="MobiDB-lite"/>
    </source>
</evidence>
<evidence type="ECO:0000256" key="8">
    <source>
        <dbReference type="PIRNR" id="PIRNR039133"/>
    </source>
</evidence>
<dbReference type="Gene3D" id="1.10.10.520">
    <property type="entry name" value="Ubiquitin activating enzymes (Uba3). Chain: B, domain 2"/>
    <property type="match status" value="1"/>
</dbReference>
<feature type="binding site" evidence="10">
    <location>
        <position position="39"/>
    </location>
    <ligand>
        <name>ATP</name>
        <dbReference type="ChEBI" id="CHEBI:30616"/>
    </ligand>
</feature>
<dbReference type="Pfam" id="PF00899">
    <property type="entry name" value="ThiF"/>
    <property type="match status" value="1"/>
</dbReference>
<evidence type="ECO:0000256" key="10">
    <source>
        <dbReference type="PIRSR" id="PIRSR039133-2"/>
    </source>
</evidence>
<dbReference type="InterPro" id="IPR045886">
    <property type="entry name" value="ThiF/MoeB/HesA"/>
</dbReference>
<keyword evidence="5 8" id="KW-0833">Ubl conjugation pathway</keyword>
<dbReference type="GO" id="GO:0046872">
    <property type="term" value="F:metal ion binding"/>
    <property type="evidence" value="ECO:0007669"/>
    <property type="project" value="UniProtKB-KW"/>
</dbReference>
<keyword evidence="3 8" id="KW-0479">Metal-binding</keyword>
<dbReference type="PIRSF" id="PIRSF039133">
    <property type="entry name" value="SUMO_E1B"/>
    <property type="match status" value="1"/>
</dbReference>
<evidence type="ECO:0000256" key="3">
    <source>
        <dbReference type="ARBA" id="ARBA00022723"/>
    </source>
</evidence>
<evidence type="ECO:0000256" key="4">
    <source>
        <dbReference type="ARBA" id="ARBA00022741"/>
    </source>
</evidence>
<dbReference type="Gene3D" id="3.50.50.80">
    <property type="entry name" value="Ubiquitin-activating enzyme E1, inactive adenylation domain, subdomain 1"/>
    <property type="match status" value="1"/>
</dbReference>
<dbReference type="InterPro" id="IPR035985">
    <property type="entry name" value="Ubiquitin-activating_enz"/>
</dbReference>
<protein>
    <recommendedName>
        <fullName evidence="8">SUMO-activating enzyme subunit</fullName>
    </recommendedName>
</protein>
<dbReference type="InterPro" id="IPR019572">
    <property type="entry name" value="UBA_E1_SCCH"/>
</dbReference>
<dbReference type="GO" id="GO:0019948">
    <property type="term" value="F:SUMO activating enzyme activity"/>
    <property type="evidence" value="ECO:0007669"/>
    <property type="project" value="UniProtKB-UniRule"/>
</dbReference>
<feature type="domain" description="Ubiquitin-activating enzyme SCCH" evidence="14">
    <location>
        <begin position="309"/>
        <end position="368"/>
    </location>
</feature>
<feature type="active site" description="Glycyl thioester intermediate" evidence="9">
    <location>
        <position position="170"/>
    </location>
</feature>
<dbReference type="InterPro" id="IPR023318">
    <property type="entry name" value="Ub_act_enz_dom_a_sf"/>
</dbReference>
<feature type="binding site" evidence="11">
    <location>
        <position position="442"/>
    </location>
    <ligand>
        <name>Zn(2+)</name>
        <dbReference type="ChEBI" id="CHEBI:29105"/>
    </ligand>
</feature>
<dbReference type="SUPFAM" id="SSF69572">
    <property type="entry name" value="Activating enzymes of the ubiquitin-like proteins"/>
    <property type="match status" value="1"/>
</dbReference>
<dbReference type="InterPro" id="IPR030661">
    <property type="entry name" value="Uba2"/>
</dbReference>
<evidence type="ECO:0000256" key="1">
    <source>
        <dbReference type="ARBA" id="ARBA00004718"/>
    </source>
</evidence>
<evidence type="ECO:0000256" key="6">
    <source>
        <dbReference type="ARBA" id="ARBA00022833"/>
    </source>
</evidence>
<evidence type="ECO:0000313" key="17">
    <source>
        <dbReference type="Proteomes" id="UP001626550"/>
    </source>
</evidence>
<evidence type="ECO:0000256" key="7">
    <source>
        <dbReference type="ARBA" id="ARBA00022840"/>
    </source>
</evidence>
<dbReference type="InterPro" id="IPR042449">
    <property type="entry name" value="Ub-E1_IAD_1"/>
</dbReference>
<feature type="binding site" evidence="10">
    <location>
        <position position="63"/>
    </location>
    <ligand>
        <name>ATP</name>
        <dbReference type="ChEBI" id="CHEBI:30616"/>
    </ligand>
</feature>
<reference evidence="16 17" key="1">
    <citation type="submission" date="2024-11" db="EMBL/GenBank/DDBJ databases">
        <title>Adaptive evolution of stress response genes in parasites aligns with host niche diversity.</title>
        <authorList>
            <person name="Hahn C."/>
            <person name="Resl P."/>
        </authorList>
    </citation>
    <scope>NUCLEOTIDE SEQUENCE [LARGE SCALE GENOMIC DNA]</scope>
    <source>
        <strain evidence="16">EGGRZ-B1_66</strain>
        <tissue evidence="16">Body</tissue>
    </source>
</reference>
<keyword evidence="4 8" id="KW-0547">Nucleotide-binding</keyword>
<dbReference type="GO" id="GO:0016925">
    <property type="term" value="P:protein sumoylation"/>
    <property type="evidence" value="ECO:0007669"/>
    <property type="project" value="UniProtKB-UniRule"/>
</dbReference>
<dbReference type="Pfam" id="PF10585">
    <property type="entry name" value="UBA_E1_SCCH"/>
    <property type="match status" value="1"/>
</dbReference>
<organism evidence="16 17">
    <name type="scientific">Cichlidogyrus casuarinus</name>
    <dbReference type="NCBI Taxonomy" id="1844966"/>
    <lineage>
        <taxon>Eukaryota</taxon>
        <taxon>Metazoa</taxon>
        <taxon>Spiralia</taxon>
        <taxon>Lophotrochozoa</taxon>
        <taxon>Platyhelminthes</taxon>
        <taxon>Monogenea</taxon>
        <taxon>Monopisthocotylea</taxon>
        <taxon>Dactylogyridea</taxon>
        <taxon>Ancyrocephalidae</taxon>
        <taxon>Cichlidogyrus</taxon>
    </lineage>
</organism>
<dbReference type="GO" id="GO:0031510">
    <property type="term" value="C:SUMO activating enzyme complex"/>
    <property type="evidence" value="ECO:0007669"/>
    <property type="project" value="UniProtKB-UniRule"/>
</dbReference>
<dbReference type="PROSITE" id="PS51257">
    <property type="entry name" value="PROKAR_LIPOPROTEIN"/>
    <property type="match status" value="1"/>
</dbReference>
<feature type="binding site" evidence="10">
    <location>
        <begin position="86"/>
        <end position="87"/>
    </location>
    <ligand>
        <name>ATP</name>
        <dbReference type="ChEBI" id="CHEBI:30616"/>
    </ligand>
</feature>
<evidence type="ECO:0000256" key="2">
    <source>
        <dbReference type="ARBA" id="ARBA00005673"/>
    </source>
</evidence>
<name>A0ABD2PWF9_9PLAT</name>
<feature type="binding site" evidence="11">
    <location>
        <position position="154"/>
    </location>
    <ligand>
        <name>Zn(2+)</name>
        <dbReference type="ChEBI" id="CHEBI:29105"/>
    </ligand>
</feature>
<feature type="region of interest" description="Disordered" evidence="12">
    <location>
        <begin position="199"/>
        <end position="220"/>
    </location>
</feature>
<feature type="binding site" evidence="11">
    <location>
        <position position="439"/>
    </location>
    <ligand>
        <name>Zn(2+)</name>
        <dbReference type="ChEBI" id="CHEBI:29105"/>
    </ligand>
</feature>
<accession>A0ABD2PWF9</accession>
<comment type="subunit">
    <text evidence="8">Heterodimer.</text>
</comment>
<keyword evidence="17" id="KW-1185">Reference proteome</keyword>
<feature type="binding site" evidence="10">
    <location>
        <begin position="108"/>
        <end position="113"/>
    </location>
    <ligand>
        <name>ATP</name>
        <dbReference type="ChEBI" id="CHEBI:30616"/>
    </ligand>
</feature>
<evidence type="ECO:0000256" key="5">
    <source>
        <dbReference type="ARBA" id="ARBA00022786"/>
    </source>
</evidence>
<feature type="domain" description="THIF-type NAD/FAD binding fold" evidence="13">
    <location>
        <begin position="8"/>
        <end position="440"/>
    </location>
</feature>
<dbReference type="PANTHER" id="PTHR10953">
    <property type="entry name" value="UBIQUITIN-ACTIVATING ENZYME E1"/>
    <property type="match status" value="1"/>
</dbReference>
<dbReference type="EMBL" id="JBJKFK010002066">
    <property type="protein sequence ID" value="KAL3311689.1"/>
    <property type="molecule type" value="Genomic_DNA"/>
</dbReference>
<comment type="caution">
    <text evidence="16">The sequence shown here is derived from an EMBL/GenBank/DDBJ whole genome shotgun (WGS) entry which is preliminary data.</text>
</comment>
<gene>
    <name evidence="16" type="primary">UBA2</name>
    <name evidence="16" type="ORF">Ciccas_009725</name>
</gene>
<feature type="binding site" evidence="11">
    <location>
        <position position="157"/>
    </location>
    <ligand>
        <name>Zn(2+)</name>
        <dbReference type="ChEBI" id="CHEBI:29105"/>
    </ligand>
</feature>
<dbReference type="GO" id="GO:0005524">
    <property type="term" value="F:ATP binding"/>
    <property type="evidence" value="ECO:0007669"/>
    <property type="project" value="UniProtKB-UniRule"/>
</dbReference>
<dbReference type="Pfam" id="PF14732">
    <property type="entry name" value="UAE_UbL"/>
    <property type="match status" value="1"/>
</dbReference>
<comment type="pathway">
    <text evidence="1 8">Protein modification; protein sumoylation.</text>
</comment>
<sequence>MSSSNKKDIKTLVVGAGGIGCELLKNLVLCGYEDIHIIDLDTIDVSNLNRQFLFRKKHVGQPKAQIAVESVLKYNSKANLKFSHKSIFSSEFDTEFFEGFDIVFNALDNQAARKHVNRMCIHTKRPLIESGTAGYLGQVEPLIPSIEGDCTAACYECIDRVNNNRSYPACTIRNTPSEPVHCVIWSKHLFTLLFGEPEGDDEDVTPDLKDPELENGTKNGTCSTAKKDMWEWAREAKNCIPEAQSVAERIAYSFWHDNIETLLKLDKLWEGFKGRKKPQPINIEDLLESREVCALKPDASEELRDQRKASLQDWLQLFISSAERLKARIESEGKPLVWDKDDDDSMDFVAASSILRCMIFHIPNAETLNMFEMKSLAGNIVPAIATTNAIVAGLMVLQGDLAVARRLQELRNVYLYRIPGGNKRQLVAPIQLTPKNPDCSACAPRAEPPQFQLLLQHLSALTLKQLRDEVLVKRLGMIAPDVEHISKKSAIILSSDEEDHDESLSTNRY</sequence>
<dbReference type="AlphaFoldDB" id="A0ABD2PWF9"/>
<evidence type="ECO:0000259" key="15">
    <source>
        <dbReference type="Pfam" id="PF14732"/>
    </source>
</evidence>
<dbReference type="InterPro" id="IPR028077">
    <property type="entry name" value="UAE_UbL_dom"/>
</dbReference>
<comment type="similarity">
    <text evidence="2 8">Belongs to the ubiquitin-activating E1 family.</text>
</comment>
<feature type="binding site" evidence="10">
    <location>
        <begin position="47"/>
        <end position="50"/>
    </location>
    <ligand>
        <name>ATP</name>
        <dbReference type="ChEBI" id="CHEBI:30616"/>
    </ligand>
</feature>
<evidence type="ECO:0000313" key="16">
    <source>
        <dbReference type="EMBL" id="KAL3311689.1"/>
    </source>
</evidence>
<dbReference type="PANTHER" id="PTHR10953:SF5">
    <property type="entry name" value="SUMO-ACTIVATING ENZYME SUBUNIT 2"/>
    <property type="match status" value="1"/>
</dbReference>
<feature type="binding site" evidence="10">
    <location>
        <begin position="15"/>
        <end position="20"/>
    </location>
    <ligand>
        <name>ATP</name>
        <dbReference type="ChEBI" id="CHEBI:30616"/>
    </ligand>
</feature>
<evidence type="ECO:0000259" key="13">
    <source>
        <dbReference type="Pfam" id="PF00899"/>
    </source>
</evidence>
<proteinExistence type="inferred from homology"/>
<dbReference type="FunFam" id="3.50.50.80:FF:000002">
    <property type="entry name" value="SUMO-activating enzyme subunit 2"/>
    <property type="match status" value="1"/>
</dbReference>
<evidence type="ECO:0000256" key="9">
    <source>
        <dbReference type="PIRSR" id="PIRSR039133-1"/>
    </source>
</evidence>
<dbReference type="Proteomes" id="UP001626550">
    <property type="component" value="Unassembled WGS sequence"/>
</dbReference>
<keyword evidence="6 8" id="KW-0862">Zinc</keyword>